<comment type="caution">
    <text evidence="1">The sequence shown here is derived from an EMBL/GenBank/DDBJ whole genome shotgun (WGS) entry which is preliminary data.</text>
</comment>
<sequence length="403" mass="45960">MTRIHKSSNSRSLPSASRRDSLFWLAAVTIFLTAASSRLFTSPSLESEIKTREDFNSIIQWDEPQPTLYEQLGIDAYSHQNINTSGHHKIYKYISPYEQRFPNYKRPYWAEKTIPYNNNVPTNKQICFVHVGKAGGSTIGCSLGFSLHCSEDEQSIPGLLPIITTHAFHRGVFDCKEDAAYYLFVIRDPLARVMSAFNYNRPGADKEEPKSEVFRAGTQDFYVKCPYWTLNDVAQNGLLSNGEASVECRRKARQALQGVKEFVPHWFFNFQYYYEFISQDVLRGKMLVIRNEHIVDDWNSIEGMLGGHNNVMDPSLLPANNVHNKNSTDLYLSEGSRFALCKALCNEIQVYKAILRSALNLMEEDVHISLEELRLQCPVEAASEVCDAEKPDITEKILDRKGC</sequence>
<protein>
    <recommendedName>
        <fullName evidence="3">Sulfotransferase</fullName>
    </recommendedName>
</protein>
<dbReference type="EMBL" id="JALLPJ020000715">
    <property type="protein sequence ID" value="KAL3784776.1"/>
    <property type="molecule type" value="Genomic_DNA"/>
</dbReference>
<proteinExistence type="predicted"/>
<dbReference type="Gene3D" id="3.40.50.300">
    <property type="entry name" value="P-loop containing nucleotide triphosphate hydrolases"/>
    <property type="match status" value="1"/>
</dbReference>
<name>A0ABD3PBV8_9STRA</name>
<gene>
    <name evidence="1" type="ORF">ACHAWO_006422</name>
</gene>
<dbReference type="SUPFAM" id="SSF52540">
    <property type="entry name" value="P-loop containing nucleoside triphosphate hydrolases"/>
    <property type="match status" value="1"/>
</dbReference>
<accession>A0ABD3PBV8</accession>
<evidence type="ECO:0008006" key="3">
    <source>
        <dbReference type="Google" id="ProtNLM"/>
    </source>
</evidence>
<dbReference type="AlphaFoldDB" id="A0ABD3PBV8"/>
<dbReference type="Proteomes" id="UP001530400">
    <property type="component" value="Unassembled WGS sequence"/>
</dbReference>
<evidence type="ECO:0000313" key="2">
    <source>
        <dbReference type="Proteomes" id="UP001530400"/>
    </source>
</evidence>
<evidence type="ECO:0000313" key="1">
    <source>
        <dbReference type="EMBL" id="KAL3784776.1"/>
    </source>
</evidence>
<dbReference type="InterPro" id="IPR027417">
    <property type="entry name" value="P-loop_NTPase"/>
</dbReference>
<reference evidence="1 2" key="1">
    <citation type="submission" date="2024-10" db="EMBL/GenBank/DDBJ databases">
        <title>Updated reference genomes for cyclostephanoid diatoms.</title>
        <authorList>
            <person name="Roberts W.R."/>
            <person name="Alverson A.J."/>
        </authorList>
    </citation>
    <scope>NUCLEOTIDE SEQUENCE [LARGE SCALE GENOMIC DNA]</scope>
    <source>
        <strain evidence="1 2">AJA010-31</strain>
    </source>
</reference>
<organism evidence="1 2">
    <name type="scientific">Cyclotella atomus</name>
    <dbReference type="NCBI Taxonomy" id="382360"/>
    <lineage>
        <taxon>Eukaryota</taxon>
        <taxon>Sar</taxon>
        <taxon>Stramenopiles</taxon>
        <taxon>Ochrophyta</taxon>
        <taxon>Bacillariophyta</taxon>
        <taxon>Coscinodiscophyceae</taxon>
        <taxon>Thalassiosirophycidae</taxon>
        <taxon>Stephanodiscales</taxon>
        <taxon>Stephanodiscaceae</taxon>
        <taxon>Cyclotella</taxon>
    </lineage>
</organism>
<keyword evidence="2" id="KW-1185">Reference proteome</keyword>